<organism evidence="5 6">
    <name type="scientific">Aulographum hederae CBS 113979</name>
    <dbReference type="NCBI Taxonomy" id="1176131"/>
    <lineage>
        <taxon>Eukaryota</taxon>
        <taxon>Fungi</taxon>
        <taxon>Dikarya</taxon>
        <taxon>Ascomycota</taxon>
        <taxon>Pezizomycotina</taxon>
        <taxon>Dothideomycetes</taxon>
        <taxon>Pleosporomycetidae</taxon>
        <taxon>Aulographales</taxon>
        <taxon>Aulographaceae</taxon>
    </lineage>
</organism>
<dbReference type="PANTHER" id="PTHR12652">
    <property type="entry name" value="PEROXISOMAL BIOGENESIS FACTOR 11"/>
    <property type="match status" value="1"/>
</dbReference>
<evidence type="ECO:0008006" key="7">
    <source>
        <dbReference type="Google" id="ProtNLM"/>
    </source>
</evidence>
<evidence type="ECO:0000313" key="5">
    <source>
        <dbReference type="EMBL" id="KAF1989865.1"/>
    </source>
</evidence>
<evidence type="ECO:0000256" key="1">
    <source>
        <dbReference type="ARBA" id="ARBA00022593"/>
    </source>
</evidence>
<reference evidence="5" key="1">
    <citation type="journal article" date="2020" name="Stud. Mycol.">
        <title>101 Dothideomycetes genomes: a test case for predicting lifestyles and emergence of pathogens.</title>
        <authorList>
            <person name="Haridas S."/>
            <person name="Albert R."/>
            <person name="Binder M."/>
            <person name="Bloem J."/>
            <person name="Labutti K."/>
            <person name="Salamov A."/>
            <person name="Andreopoulos B."/>
            <person name="Baker S."/>
            <person name="Barry K."/>
            <person name="Bills G."/>
            <person name="Bluhm B."/>
            <person name="Cannon C."/>
            <person name="Castanera R."/>
            <person name="Culley D."/>
            <person name="Daum C."/>
            <person name="Ezra D."/>
            <person name="Gonzalez J."/>
            <person name="Henrissat B."/>
            <person name="Kuo A."/>
            <person name="Liang C."/>
            <person name="Lipzen A."/>
            <person name="Lutzoni F."/>
            <person name="Magnuson J."/>
            <person name="Mondo S."/>
            <person name="Nolan M."/>
            <person name="Ohm R."/>
            <person name="Pangilinan J."/>
            <person name="Park H.-J."/>
            <person name="Ramirez L."/>
            <person name="Alfaro M."/>
            <person name="Sun H."/>
            <person name="Tritt A."/>
            <person name="Yoshinaga Y."/>
            <person name="Zwiers L.-H."/>
            <person name="Turgeon B."/>
            <person name="Goodwin S."/>
            <person name="Spatafora J."/>
            <person name="Crous P."/>
            <person name="Grigoriev I."/>
        </authorList>
    </citation>
    <scope>NUCLEOTIDE SEQUENCE</scope>
    <source>
        <strain evidence="5">CBS 113979</strain>
    </source>
</reference>
<dbReference type="OrthoDB" id="10005898at2759"/>
<dbReference type="AlphaFoldDB" id="A0A6G1H9M7"/>
<dbReference type="EMBL" id="ML977143">
    <property type="protein sequence ID" value="KAF1989865.1"/>
    <property type="molecule type" value="Genomic_DNA"/>
</dbReference>
<evidence type="ECO:0000256" key="2">
    <source>
        <dbReference type="ARBA" id="ARBA00023136"/>
    </source>
</evidence>
<comment type="subcellular location">
    <subcellularLocation>
        <location evidence="4">Peroxisome membrane</location>
    </subcellularLocation>
</comment>
<dbReference type="InterPro" id="IPR008733">
    <property type="entry name" value="PEX11"/>
</dbReference>
<dbReference type="GO" id="GO:0016559">
    <property type="term" value="P:peroxisome fission"/>
    <property type="evidence" value="ECO:0007669"/>
    <property type="project" value="InterPro"/>
</dbReference>
<name>A0A6G1H9M7_9PEZI</name>
<sequence length="293" mass="32507">MRTTPASPSLPLHALLLTTTDTHLTRLTRLLSTPAGIDKSLTTTYYLLVLLHSRLSAHLNTRLTVLATAAAQKAAPALLPGETLFTTTVAPPSLARLARAKEATGKLKGLISDYRIFSRLWGLLAMYAWGKSVYASPPSDPVLRFIAYAQVGVNTVYQGMENAAYLAGHNVIGGWEPAFLGRWWAVASRFWMAHVVLDLVRLARVRQVRLAKREGVTVRDGGGEKKELEEEKRVVESRRREDEEWWRQFTVDAAYAPLTLHYSALKAVPEDWIGVLGTIAGGTGLRYMWKQLA</sequence>
<dbReference type="GO" id="GO:0005778">
    <property type="term" value="C:peroxisomal membrane"/>
    <property type="evidence" value="ECO:0007669"/>
    <property type="project" value="UniProtKB-SubCell"/>
</dbReference>
<evidence type="ECO:0000256" key="3">
    <source>
        <dbReference type="ARBA" id="ARBA00023140"/>
    </source>
</evidence>
<dbReference type="PANTHER" id="PTHR12652:SF25">
    <property type="entry name" value="MICROBODY (PEROXISOME) PROLIFERATION PROTEIN PEROXIN 11C (EUROFUNG)"/>
    <property type="match status" value="1"/>
</dbReference>
<dbReference type="Pfam" id="PF05648">
    <property type="entry name" value="PEX11"/>
    <property type="match status" value="1"/>
</dbReference>
<keyword evidence="3" id="KW-0576">Peroxisome</keyword>
<keyword evidence="6" id="KW-1185">Reference proteome</keyword>
<protein>
    <recommendedName>
        <fullName evidence="7">Peroxisomal biogenesis factor 11</fullName>
    </recommendedName>
</protein>
<keyword evidence="1" id="KW-0962">Peroxisome biogenesis</keyword>
<gene>
    <name evidence="5" type="ORF">K402DRAFT_417983</name>
</gene>
<evidence type="ECO:0000256" key="4">
    <source>
        <dbReference type="ARBA" id="ARBA00046271"/>
    </source>
</evidence>
<evidence type="ECO:0000313" key="6">
    <source>
        <dbReference type="Proteomes" id="UP000800041"/>
    </source>
</evidence>
<accession>A0A6G1H9M7</accession>
<proteinExistence type="predicted"/>
<dbReference type="Proteomes" id="UP000800041">
    <property type="component" value="Unassembled WGS sequence"/>
</dbReference>
<keyword evidence="2" id="KW-0472">Membrane</keyword>